<dbReference type="AlphaFoldDB" id="A0AAV3U970"/>
<keyword evidence="4 11" id="KW-1134">Transmembrane beta strand</keyword>
<reference evidence="16" key="1">
    <citation type="journal article" date="2019" name="Int. J. Syst. Evol. Microbiol.">
        <title>The Global Catalogue of Microorganisms (GCM) 10K type strain sequencing project: providing services to taxonomists for standard genome sequencing and annotation.</title>
        <authorList>
            <consortium name="The Broad Institute Genomics Platform"/>
            <consortium name="The Broad Institute Genome Sequencing Center for Infectious Disease"/>
            <person name="Wu L."/>
            <person name="Ma J."/>
        </authorList>
    </citation>
    <scope>NUCLEOTIDE SEQUENCE [LARGE SCALE GENOMIC DNA]</scope>
    <source>
        <strain evidence="16">JCM 19134</strain>
    </source>
</reference>
<dbReference type="Gene3D" id="2.40.170.20">
    <property type="entry name" value="TonB-dependent receptor, beta-barrel domain"/>
    <property type="match status" value="1"/>
</dbReference>
<protein>
    <recommendedName>
        <fullName evidence="17">TonB-dependent receptor</fullName>
    </recommendedName>
</protein>
<accession>A0AAV3U970</accession>
<dbReference type="GO" id="GO:0015344">
    <property type="term" value="F:siderophore uptake transmembrane transporter activity"/>
    <property type="evidence" value="ECO:0007669"/>
    <property type="project" value="TreeGrafter"/>
</dbReference>
<keyword evidence="7 12" id="KW-0798">TonB box</keyword>
<feature type="domain" description="TonB-dependent receptor-like beta-barrel" evidence="13">
    <location>
        <begin position="254"/>
        <end position="612"/>
    </location>
</feature>
<evidence type="ECO:0000256" key="8">
    <source>
        <dbReference type="ARBA" id="ARBA00023136"/>
    </source>
</evidence>
<dbReference type="Proteomes" id="UP001409585">
    <property type="component" value="Unassembled WGS sequence"/>
</dbReference>
<evidence type="ECO:0008006" key="17">
    <source>
        <dbReference type="Google" id="ProtNLM"/>
    </source>
</evidence>
<dbReference type="PANTHER" id="PTHR30069:SF29">
    <property type="entry name" value="HEMOGLOBIN AND HEMOGLOBIN-HAPTOGLOBIN-BINDING PROTEIN 1-RELATED"/>
    <property type="match status" value="1"/>
</dbReference>
<evidence type="ECO:0000259" key="14">
    <source>
        <dbReference type="Pfam" id="PF07715"/>
    </source>
</evidence>
<evidence type="ECO:0000313" key="15">
    <source>
        <dbReference type="EMBL" id="GAA4960605.1"/>
    </source>
</evidence>
<dbReference type="EMBL" id="BAABLX010000079">
    <property type="protein sequence ID" value="GAA4960605.1"/>
    <property type="molecule type" value="Genomic_DNA"/>
</dbReference>
<dbReference type="InterPro" id="IPR000531">
    <property type="entry name" value="Beta-barrel_TonB"/>
</dbReference>
<feature type="domain" description="TonB-dependent receptor plug" evidence="14">
    <location>
        <begin position="44"/>
        <end position="149"/>
    </location>
</feature>
<dbReference type="Pfam" id="PF07715">
    <property type="entry name" value="Plug"/>
    <property type="match status" value="1"/>
</dbReference>
<evidence type="ECO:0000256" key="4">
    <source>
        <dbReference type="ARBA" id="ARBA00022452"/>
    </source>
</evidence>
<evidence type="ECO:0000256" key="1">
    <source>
        <dbReference type="ARBA" id="ARBA00004571"/>
    </source>
</evidence>
<dbReference type="PROSITE" id="PS52016">
    <property type="entry name" value="TONB_DEPENDENT_REC_3"/>
    <property type="match status" value="1"/>
</dbReference>
<comment type="similarity">
    <text evidence="2">Belongs to the TonB-dependent receptor family. Hemoglobin/haptoglobin binding protein subfamily.</text>
</comment>
<dbReference type="PANTHER" id="PTHR30069">
    <property type="entry name" value="TONB-DEPENDENT OUTER MEMBRANE RECEPTOR"/>
    <property type="match status" value="1"/>
</dbReference>
<dbReference type="Gene3D" id="2.170.130.10">
    <property type="entry name" value="TonB-dependent receptor, plug domain"/>
    <property type="match status" value="1"/>
</dbReference>
<evidence type="ECO:0000259" key="13">
    <source>
        <dbReference type="Pfam" id="PF00593"/>
    </source>
</evidence>
<keyword evidence="8 11" id="KW-0472">Membrane</keyword>
<keyword evidence="10 11" id="KW-0998">Cell outer membrane</keyword>
<dbReference type="GO" id="GO:0044718">
    <property type="term" value="P:siderophore transmembrane transport"/>
    <property type="evidence" value="ECO:0007669"/>
    <property type="project" value="TreeGrafter"/>
</dbReference>
<keyword evidence="3 11" id="KW-0813">Transport</keyword>
<keyword evidence="6" id="KW-0732">Signal</keyword>
<dbReference type="InterPro" id="IPR039426">
    <property type="entry name" value="TonB-dep_rcpt-like"/>
</dbReference>
<evidence type="ECO:0000256" key="6">
    <source>
        <dbReference type="ARBA" id="ARBA00022729"/>
    </source>
</evidence>
<dbReference type="InterPro" id="IPR012910">
    <property type="entry name" value="Plug_dom"/>
</dbReference>
<dbReference type="InterPro" id="IPR037066">
    <property type="entry name" value="Plug_dom_sf"/>
</dbReference>
<evidence type="ECO:0000256" key="10">
    <source>
        <dbReference type="ARBA" id="ARBA00023237"/>
    </source>
</evidence>
<evidence type="ECO:0000256" key="11">
    <source>
        <dbReference type="PROSITE-ProRule" id="PRU01360"/>
    </source>
</evidence>
<dbReference type="SUPFAM" id="SSF56935">
    <property type="entry name" value="Porins"/>
    <property type="match status" value="1"/>
</dbReference>
<name>A0AAV3U970_9ALTE</name>
<organism evidence="15 16">
    <name type="scientific">Halioxenophilus aromaticivorans</name>
    <dbReference type="NCBI Taxonomy" id="1306992"/>
    <lineage>
        <taxon>Bacteria</taxon>
        <taxon>Pseudomonadati</taxon>
        <taxon>Pseudomonadota</taxon>
        <taxon>Gammaproteobacteria</taxon>
        <taxon>Alteromonadales</taxon>
        <taxon>Alteromonadaceae</taxon>
        <taxon>Halioxenophilus</taxon>
    </lineage>
</organism>
<proteinExistence type="inferred from homology"/>
<dbReference type="GO" id="GO:0009279">
    <property type="term" value="C:cell outer membrane"/>
    <property type="evidence" value="ECO:0007669"/>
    <property type="project" value="UniProtKB-SubCell"/>
</dbReference>
<comment type="subcellular location">
    <subcellularLocation>
        <location evidence="1 11">Cell outer membrane</location>
        <topology evidence="1 11">Multi-pass membrane protein</topology>
    </subcellularLocation>
</comment>
<keyword evidence="9" id="KW-0675">Receptor</keyword>
<evidence type="ECO:0000256" key="12">
    <source>
        <dbReference type="RuleBase" id="RU003357"/>
    </source>
</evidence>
<sequence>MAAASPTVASPEESLANLYELSLEELTSIEVFKSANLLPENSATAPGTVYSFTGKDFERFGVRSLDGLLQFVPGFQINQYRKRHQSVWARGAVQRYNDKFVLLVDGVRRQHLYYGHFSGGEALPLENVEKVEIILGPASSLYGANAFSGLISVTTKGLSENPTASISAELGNFSRQKVTGSYANQHVQVFASYLDQNAPFSKDRVSFIGSEVVQPTDEEYKELSFKVGLAPGLTWLGEYRKSSTPFLFIPSTQDALVDTEFYSTSLNFQAGSVEQGQIDFSLFYQNDKALEYEIERTTRRIGLQERQNANMAGAKLVGLKQFGEHTLAMGSAWRLESAEEMDFYRTYRFNEGFLSQPEQGSLLAKPNIRTQDYATFLQDVWQWNDELKVTLGLRYDLFDDFENHFNYRAAAVYSPNDQQNWKLLYGTANRQPTFREYLKVLEATTFTPPSLRAEKIRSLELSHHYANKRFSSSITAYRNVLRHYIREEPTPDGADEYFTNVDGEITFHGVDTVLTYQLNKRINVRASLAYIDVNSSEQNTDDTLYWSPWSGSLNADFQLSANHHLGFSLLFIDNRSDANSYEDEAKAFTLFNIHYRGQLTDNIRYKLGVDNLFNDQIMDTAADYGSYYNSEKSRRQLWLNVTWTPK</sequence>
<dbReference type="InterPro" id="IPR036942">
    <property type="entry name" value="Beta-barrel_TonB_sf"/>
</dbReference>
<gene>
    <name evidence="15" type="ORF">GCM10025791_47450</name>
</gene>
<evidence type="ECO:0000313" key="16">
    <source>
        <dbReference type="Proteomes" id="UP001409585"/>
    </source>
</evidence>
<evidence type="ECO:0000256" key="7">
    <source>
        <dbReference type="ARBA" id="ARBA00023077"/>
    </source>
</evidence>
<keyword evidence="16" id="KW-1185">Reference proteome</keyword>
<comment type="caution">
    <text evidence="15">The sequence shown here is derived from an EMBL/GenBank/DDBJ whole genome shotgun (WGS) entry which is preliminary data.</text>
</comment>
<evidence type="ECO:0000256" key="2">
    <source>
        <dbReference type="ARBA" id="ARBA00008143"/>
    </source>
</evidence>
<evidence type="ECO:0000256" key="3">
    <source>
        <dbReference type="ARBA" id="ARBA00022448"/>
    </source>
</evidence>
<evidence type="ECO:0000256" key="5">
    <source>
        <dbReference type="ARBA" id="ARBA00022692"/>
    </source>
</evidence>
<evidence type="ECO:0000256" key="9">
    <source>
        <dbReference type="ARBA" id="ARBA00023170"/>
    </source>
</evidence>
<dbReference type="Pfam" id="PF00593">
    <property type="entry name" value="TonB_dep_Rec_b-barrel"/>
    <property type="match status" value="1"/>
</dbReference>
<keyword evidence="5 11" id="KW-0812">Transmembrane</keyword>